<reference evidence="11 12" key="1">
    <citation type="submission" date="2017-08" db="EMBL/GenBank/DDBJ databases">
        <title>Draft genome sequence of filamentous cyanobacterium Calothrix elsteri CCALA 953.</title>
        <authorList>
            <person name="Gagunashvili A.N."/>
            <person name="Elster J."/>
            <person name="Andresson O.S."/>
        </authorList>
    </citation>
    <scope>NUCLEOTIDE SEQUENCE [LARGE SCALE GENOMIC DNA]</scope>
    <source>
        <strain evidence="11 12">CCALA 953</strain>
    </source>
</reference>
<keyword evidence="3" id="KW-0808">Transferase</keyword>
<dbReference type="PROSITE" id="PS00107">
    <property type="entry name" value="PROTEIN_KINASE_ATP"/>
    <property type="match status" value="1"/>
</dbReference>
<evidence type="ECO:0000256" key="1">
    <source>
        <dbReference type="ARBA" id="ARBA00012513"/>
    </source>
</evidence>
<evidence type="ECO:0000313" key="12">
    <source>
        <dbReference type="Proteomes" id="UP000218238"/>
    </source>
</evidence>
<evidence type="ECO:0000256" key="4">
    <source>
        <dbReference type="ARBA" id="ARBA00022741"/>
    </source>
</evidence>
<accession>A0A2A2TCC9</accession>
<comment type="caution">
    <text evidence="11">The sequence shown here is derived from an EMBL/GenBank/DDBJ whole genome shotgun (WGS) entry which is preliminary data.</text>
</comment>
<evidence type="ECO:0000256" key="6">
    <source>
        <dbReference type="ARBA" id="ARBA00022840"/>
    </source>
</evidence>
<dbReference type="EC" id="2.7.11.1" evidence="1"/>
<dbReference type="GO" id="GO:0004674">
    <property type="term" value="F:protein serine/threonine kinase activity"/>
    <property type="evidence" value="ECO:0007669"/>
    <property type="project" value="UniProtKB-KW"/>
</dbReference>
<evidence type="ECO:0000256" key="8">
    <source>
        <dbReference type="ARBA" id="ARBA00048679"/>
    </source>
</evidence>
<dbReference type="SUPFAM" id="SSF56112">
    <property type="entry name" value="Protein kinase-like (PK-like)"/>
    <property type="match status" value="1"/>
</dbReference>
<keyword evidence="12" id="KW-1185">Reference proteome</keyword>
<dbReference type="Proteomes" id="UP000218238">
    <property type="component" value="Unassembled WGS sequence"/>
</dbReference>
<dbReference type="InterPro" id="IPR000719">
    <property type="entry name" value="Prot_kinase_dom"/>
</dbReference>
<dbReference type="Gene3D" id="1.10.510.10">
    <property type="entry name" value="Transferase(Phosphotransferase) domain 1"/>
    <property type="match status" value="1"/>
</dbReference>
<organism evidence="11 12">
    <name type="scientific">Brunnivagina elsteri CCALA 953</name>
    <dbReference type="NCBI Taxonomy" id="987040"/>
    <lineage>
        <taxon>Bacteria</taxon>
        <taxon>Bacillati</taxon>
        <taxon>Cyanobacteriota</taxon>
        <taxon>Cyanophyceae</taxon>
        <taxon>Nostocales</taxon>
        <taxon>Calotrichaceae</taxon>
        <taxon>Brunnivagina</taxon>
    </lineage>
</organism>
<evidence type="ECO:0000256" key="5">
    <source>
        <dbReference type="ARBA" id="ARBA00022777"/>
    </source>
</evidence>
<keyword evidence="4 9" id="KW-0547">Nucleotide-binding</keyword>
<feature type="binding site" evidence="9">
    <location>
        <position position="66"/>
    </location>
    <ligand>
        <name>ATP</name>
        <dbReference type="ChEBI" id="CHEBI:30616"/>
    </ligand>
</feature>
<dbReference type="EMBL" id="NTFS01000403">
    <property type="protein sequence ID" value="PAX51400.1"/>
    <property type="molecule type" value="Genomic_DNA"/>
</dbReference>
<dbReference type="InterPro" id="IPR011009">
    <property type="entry name" value="Kinase-like_dom_sf"/>
</dbReference>
<dbReference type="OrthoDB" id="437733at2"/>
<dbReference type="Pfam" id="PF00069">
    <property type="entry name" value="Pkinase"/>
    <property type="match status" value="1"/>
</dbReference>
<evidence type="ECO:0000256" key="9">
    <source>
        <dbReference type="PROSITE-ProRule" id="PRU10141"/>
    </source>
</evidence>
<evidence type="ECO:0000256" key="7">
    <source>
        <dbReference type="ARBA" id="ARBA00047899"/>
    </source>
</evidence>
<evidence type="ECO:0000259" key="10">
    <source>
        <dbReference type="PROSITE" id="PS50011"/>
    </source>
</evidence>
<dbReference type="AlphaFoldDB" id="A0A2A2TCC9"/>
<dbReference type="CDD" id="cd14014">
    <property type="entry name" value="STKc_PknB_like"/>
    <property type="match status" value="1"/>
</dbReference>
<keyword evidence="6 9" id="KW-0067">ATP-binding</keyword>
<protein>
    <recommendedName>
        <fullName evidence="1">non-specific serine/threonine protein kinase</fullName>
        <ecNumber evidence="1">2.7.11.1</ecNumber>
    </recommendedName>
</protein>
<evidence type="ECO:0000256" key="3">
    <source>
        <dbReference type="ARBA" id="ARBA00022679"/>
    </source>
</evidence>
<feature type="domain" description="Protein kinase" evidence="10">
    <location>
        <begin position="35"/>
        <end position="300"/>
    </location>
</feature>
<dbReference type="SMART" id="SM00220">
    <property type="entry name" value="S_TKc"/>
    <property type="match status" value="1"/>
</dbReference>
<keyword evidence="2 11" id="KW-0723">Serine/threonine-protein kinase</keyword>
<comment type="catalytic activity">
    <reaction evidence="7">
        <text>L-threonyl-[protein] + ATP = O-phospho-L-threonyl-[protein] + ADP + H(+)</text>
        <dbReference type="Rhea" id="RHEA:46608"/>
        <dbReference type="Rhea" id="RHEA-COMP:11060"/>
        <dbReference type="Rhea" id="RHEA-COMP:11605"/>
        <dbReference type="ChEBI" id="CHEBI:15378"/>
        <dbReference type="ChEBI" id="CHEBI:30013"/>
        <dbReference type="ChEBI" id="CHEBI:30616"/>
        <dbReference type="ChEBI" id="CHEBI:61977"/>
        <dbReference type="ChEBI" id="CHEBI:456216"/>
        <dbReference type="EC" id="2.7.11.1"/>
    </reaction>
</comment>
<sequence>MTRFPNKVSNFHDDILQETQLGQLCGSKLLFRDRYEILRILGRGGFGVTFLAKNMNLPGNPLCVIKQLCPKVTKPKSWQRACVRFEKEAKTLGKLGTHSQIPMLLDYFETNGEFYLVQEYVRGSTIARDIRKSGPKNEEAVKQFLRELLPVLQYIHKNGVIHRDIKPHNLLRCDDDGRLVLIDFGAVKEELAKSSDELSKSVTTNFVGTMGFAPPEQFSLRPVYGSDIYAVGVTSLFLLTGKAPLEFDYDGNTGEIDWQKEVQISEHFAKVLTKMVKISLDERYKTTEDVMWDLGMESYLPTLTNCMTSQRLGVNSSSSSEELPEGYVSPVTKTAIAIREWREKLKQTQAQMKRKPPKFIS</sequence>
<keyword evidence="5 11" id="KW-0418">Kinase</keyword>
<evidence type="ECO:0000313" key="11">
    <source>
        <dbReference type="EMBL" id="PAX51400.1"/>
    </source>
</evidence>
<evidence type="ECO:0000256" key="2">
    <source>
        <dbReference type="ARBA" id="ARBA00022527"/>
    </source>
</evidence>
<dbReference type="PANTHER" id="PTHR24363">
    <property type="entry name" value="SERINE/THREONINE PROTEIN KINASE"/>
    <property type="match status" value="1"/>
</dbReference>
<dbReference type="RefSeq" id="WP_095724253.1">
    <property type="nucleotide sequence ID" value="NZ_NTFS01000403.1"/>
</dbReference>
<proteinExistence type="predicted"/>
<dbReference type="PROSITE" id="PS50011">
    <property type="entry name" value="PROTEIN_KINASE_DOM"/>
    <property type="match status" value="1"/>
</dbReference>
<dbReference type="PANTHER" id="PTHR24363:SF0">
    <property type="entry name" value="SERINE_THREONINE KINASE LIKE DOMAIN CONTAINING 1"/>
    <property type="match status" value="1"/>
</dbReference>
<dbReference type="InterPro" id="IPR017441">
    <property type="entry name" value="Protein_kinase_ATP_BS"/>
</dbReference>
<dbReference type="GO" id="GO:0005524">
    <property type="term" value="F:ATP binding"/>
    <property type="evidence" value="ECO:0007669"/>
    <property type="project" value="UniProtKB-UniRule"/>
</dbReference>
<name>A0A2A2TCC9_9CYAN</name>
<comment type="catalytic activity">
    <reaction evidence="8">
        <text>L-seryl-[protein] + ATP = O-phospho-L-seryl-[protein] + ADP + H(+)</text>
        <dbReference type="Rhea" id="RHEA:17989"/>
        <dbReference type="Rhea" id="RHEA-COMP:9863"/>
        <dbReference type="Rhea" id="RHEA-COMP:11604"/>
        <dbReference type="ChEBI" id="CHEBI:15378"/>
        <dbReference type="ChEBI" id="CHEBI:29999"/>
        <dbReference type="ChEBI" id="CHEBI:30616"/>
        <dbReference type="ChEBI" id="CHEBI:83421"/>
        <dbReference type="ChEBI" id="CHEBI:456216"/>
        <dbReference type="EC" id="2.7.11.1"/>
    </reaction>
</comment>
<gene>
    <name evidence="11" type="ORF">CK510_24995</name>
</gene>